<dbReference type="InterPro" id="IPR001590">
    <property type="entry name" value="Peptidase_M12B"/>
</dbReference>
<comment type="cofactor">
    <cofactor evidence="14">
        <name>Zn(2+)</name>
        <dbReference type="ChEBI" id="CHEBI:29105"/>
    </cofactor>
    <text evidence="14">Binds 1 zinc ion per subunit.</text>
</comment>
<dbReference type="Gene3D" id="2.60.120.830">
    <property type="match status" value="1"/>
</dbReference>
<evidence type="ECO:0000256" key="8">
    <source>
        <dbReference type="ARBA" id="ARBA00022801"/>
    </source>
</evidence>
<dbReference type="InterPro" id="IPR013273">
    <property type="entry name" value="ADAMTS/ADAMTS-like"/>
</dbReference>
<feature type="region of interest" description="Disordered" evidence="17">
    <location>
        <begin position="60"/>
        <end position="79"/>
    </location>
</feature>
<feature type="binding site" evidence="14 16">
    <location>
        <position position="557"/>
    </location>
    <ligand>
        <name>Zn(2+)</name>
        <dbReference type="ChEBI" id="CHEBI:29105"/>
        <note>catalytic</note>
    </ligand>
</feature>
<name>A0A8S4NDY0_OWEFU</name>
<evidence type="ECO:0000256" key="7">
    <source>
        <dbReference type="ARBA" id="ARBA00022737"/>
    </source>
</evidence>
<dbReference type="FunFam" id="2.20.100.10:FF:000005">
    <property type="entry name" value="ADAM metallopeptidase with thrombospondin type 1 motif 9"/>
    <property type="match status" value="1"/>
</dbReference>
<evidence type="ECO:0000256" key="3">
    <source>
        <dbReference type="ARBA" id="ARBA00022530"/>
    </source>
</evidence>
<dbReference type="Pfam" id="PF19030">
    <property type="entry name" value="TSP1_ADAMTS"/>
    <property type="match status" value="5"/>
</dbReference>
<dbReference type="InterPro" id="IPR002870">
    <property type="entry name" value="Peptidase_M12B_N"/>
</dbReference>
<evidence type="ECO:0000256" key="16">
    <source>
        <dbReference type="PROSITE-ProRule" id="PRU00276"/>
    </source>
</evidence>
<feature type="disulfide bond" evidence="15">
    <location>
        <begin position="633"/>
        <end position="658"/>
    </location>
</feature>
<dbReference type="PANTHER" id="PTHR13723:SF293">
    <property type="entry name" value="A DISINTEGRIN AND METALLOPROTEINASE WITH THROMBOSPONDIN MOTIFS 18"/>
    <property type="match status" value="1"/>
</dbReference>
<feature type="binding site" evidence="14">
    <location>
        <position position="406"/>
    </location>
    <ligand>
        <name>Ca(2+)</name>
        <dbReference type="ChEBI" id="CHEBI:29108"/>
        <label>2</label>
    </ligand>
</feature>
<comment type="subcellular location">
    <subcellularLocation>
        <location evidence="1">Secreted</location>
        <location evidence="1">Extracellular space</location>
        <location evidence="1">Extracellular matrix</location>
    </subcellularLocation>
</comment>
<keyword evidence="2" id="KW-0964">Secreted</keyword>
<dbReference type="InterPro" id="IPR000884">
    <property type="entry name" value="TSP1_rpt"/>
</dbReference>
<keyword evidence="6" id="KW-0732">Signal</keyword>
<evidence type="ECO:0000256" key="6">
    <source>
        <dbReference type="ARBA" id="ARBA00022729"/>
    </source>
</evidence>
<feature type="region of interest" description="Disordered" evidence="17">
    <location>
        <begin position="288"/>
        <end position="345"/>
    </location>
</feature>
<dbReference type="Pfam" id="PF17771">
    <property type="entry name" value="ADAMTS_CR_2"/>
    <property type="match status" value="1"/>
</dbReference>
<accession>A0A8S4NDY0</accession>
<dbReference type="GO" id="GO:0046872">
    <property type="term" value="F:metal ion binding"/>
    <property type="evidence" value="ECO:0007669"/>
    <property type="project" value="UniProtKB-KW"/>
</dbReference>
<dbReference type="Proteomes" id="UP000749559">
    <property type="component" value="Unassembled WGS sequence"/>
</dbReference>
<dbReference type="InterPro" id="IPR045371">
    <property type="entry name" value="ADAMTS_CR_3"/>
</dbReference>
<keyword evidence="8" id="KW-0378">Hydrolase</keyword>
<comment type="caution">
    <text evidence="16">Lacks conserved residue(s) required for the propagation of feature annotation.</text>
</comment>
<evidence type="ECO:0000256" key="13">
    <source>
        <dbReference type="PIRSR" id="PIRSR613273-1"/>
    </source>
</evidence>
<dbReference type="Pfam" id="PF01562">
    <property type="entry name" value="Pep_M12B_propep"/>
    <property type="match status" value="1"/>
</dbReference>
<dbReference type="Pfam" id="PF19236">
    <property type="entry name" value="ADAMTS_CR_3"/>
    <property type="match status" value="1"/>
</dbReference>
<dbReference type="Pfam" id="PF00090">
    <property type="entry name" value="TSP_1"/>
    <property type="match status" value="1"/>
</dbReference>
<dbReference type="InterPro" id="IPR010294">
    <property type="entry name" value="ADAMTS_spacer1"/>
</dbReference>
<feature type="region of interest" description="Disordered" evidence="17">
    <location>
        <begin position="173"/>
        <end position="196"/>
    </location>
</feature>
<keyword evidence="10" id="KW-0482">Metalloprotease</keyword>
<dbReference type="SMART" id="SM00209">
    <property type="entry name" value="TSP1"/>
    <property type="match status" value="6"/>
</dbReference>
<evidence type="ECO:0000256" key="2">
    <source>
        <dbReference type="ARBA" id="ARBA00022525"/>
    </source>
</evidence>
<dbReference type="InterPro" id="IPR050439">
    <property type="entry name" value="ADAMTS_ADAMTS-like"/>
</dbReference>
<evidence type="ECO:0000256" key="17">
    <source>
        <dbReference type="SAM" id="MobiDB-lite"/>
    </source>
</evidence>
<feature type="disulfide bond" evidence="15">
    <location>
        <begin position="678"/>
        <end position="689"/>
    </location>
</feature>
<feature type="compositionally biased region" description="Polar residues" evidence="17">
    <location>
        <begin position="331"/>
        <end position="345"/>
    </location>
</feature>
<dbReference type="Pfam" id="PF05986">
    <property type="entry name" value="ADAMTS_spacer1"/>
    <property type="match status" value="1"/>
</dbReference>
<dbReference type="InterPro" id="IPR024079">
    <property type="entry name" value="MetalloPept_cat_dom_sf"/>
</dbReference>
<evidence type="ECO:0000256" key="11">
    <source>
        <dbReference type="ARBA" id="ARBA00023157"/>
    </source>
</evidence>
<dbReference type="InterPro" id="IPR036383">
    <property type="entry name" value="TSP1_rpt_sf"/>
</dbReference>
<feature type="disulfide bond" evidence="15">
    <location>
        <begin position="728"/>
        <end position="740"/>
    </location>
</feature>
<comment type="caution">
    <text evidence="20">The sequence shown here is derived from an EMBL/GenBank/DDBJ whole genome shotgun (WGS) entry which is preliminary data.</text>
</comment>
<dbReference type="PROSITE" id="PS50215">
    <property type="entry name" value="ADAM_MEPRO"/>
    <property type="match status" value="1"/>
</dbReference>
<dbReference type="GO" id="GO:0006508">
    <property type="term" value="P:proteolysis"/>
    <property type="evidence" value="ECO:0007669"/>
    <property type="project" value="UniProtKB-KW"/>
</dbReference>
<feature type="disulfide bond" evidence="15">
    <location>
        <begin position="644"/>
        <end position="665"/>
    </location>
</feature>
<dbReference type="GO" id="GO:0030198">
    <property type="term" value="P:extracellular matrix organization"/>
    <property type="evidence" value="ECO:0007669"/>
    <property type="project" value="InterPro"/>
</dbReference>
<dbReference type="FunFam" id="3.40.390.10:FF:000001">
    <property type="entry name" value="A disintegrin and metalloproteinase with thrombospondin motifs 1"/>
    <property type="match status" value="1"/>
</dbReference>
<keyword evidence="3" id="KW-0272">Extracellular matrix</keyword>
<dbReference type="Gene3D" id="3.40.390.10">
    <property type="entry name" value="Collagenase (Catalytic Domain)"/>
    <property type="match status" value="1"/>
</dbReference>
<dbReference type="OrthoDB" id="10035764at2759"/>
<evidence type="ECO:0000256" key="10">
    <source>
        <dbReference type="ARBA" id="ARBA00023049"/>
    </source>
</evidence>
<feature type="disulfide bond" evidence="15">
    <location>
        <begin position="713"/>
        <end position="750"/>
    </location>
</feature>
<feature type="binding site" evidence="14 16">
    <location>
        <position position="551"/>
    </location>
    <ligand>
        <name>Zn(2+)</name>
        <dbReference type="ChEBI" id="CHEBI:29105"/>
        <note>catalytic</note>
    </ligand>
</feature>
<feature type="binding site" evidence="14">
    <location>
        <position position="495"/>
    </location>
    <ligand>
        <name>Ca(2+)</name>
        <dbReference type="ChEBI" id="CHEBI:29108"/>
        <label>1</label>
    </ligand>
</feature>
<keyword evidence="9 14" id="KW-0862">Zinc</keyword>
<dbReference type="PANTHER" id="PTHR13723">
    <property type="entry name" value="ADAMTS A DISINTEGRIN AND METALLOPROTEASE WITH THROMBOSPONDIN MOTIFS PROTEASE"/>
    <property type="match status" value="1"/>
</dbReference>
<reference evidence="20" key="1">
    <citation type="submission" date="2022-03" db="EMBL/GenBank/DDBJ databases">
        <authorList>
            <person name="Martin C."/>
        </authorList>
    </citation>
    <scope>NUCLEOTIDE SEQUENCE</scope>
</reference>
<dbReference type="CDD" id="cd04273">
    <property type="entry name" value="ZnMc_ADAMTS_like"/>
    <property type="match status" value="1"/>
</dbReference>
<keyword evidence="7" id="KW-0677">Repeat</keyword>
<evidence type="ECO:0000256" key="12">
    <source>
        <dbReference type="ARBA" id="ARBA00023180"/>
    </source>
</evidence>
<proteinExistence type="predicted"/>
<evidence type="ECO:0000256" key="9">
    <source>
        <dbReference type="ARBA" id="ARBA00022833"/>
    </source>
</evidence>
<keyword evidence="5 14" id="KW-0479">Metal-binding</keyword>
<keyword evidence="12" id="KW-0325">Glycoprotein</keyword>
<dbReference type="Gene3D" id="2.20.100.10">
    <property type="entry name" value="Thrombospondin type-1 (TSP1) repeat"/>
    <property type="match status" value="6"/>
</dbReference>
<gene>
    <name evidence="20" type="ORF">OFUS_LOCUS5867</name>
</gene>
<evidence type="ECO:0000256" key="5">
    <source>
        <dbReference type="ARBA" id="ARBA00022723"/>
    </source>
</evidence>
<protein>
    <submittedName>
        <fullName evidence="20">Uncharacterized protein</fullName>
    </submittedName>
</protein>
<feature type="binding site" evidence="14 16">
    <location>
        <position position="547"/>
    </location>
    <ligand>
        <name>Zn(2+)</name>
        <dbReference type="ChEBI" id="CHEBI:29105"/>
        <note>catalytic</note>
    </ligand>
</feature>
<feature type="active site" evidence="13 16">
    <location>
        <position position="548"/>
    </location>
</feature>
<dbReference type="FunFam" id="2.20.100.10:FF:000001">
    <property type="entry name" value="semaphorin-5A isoform X1"/>
    <property type="match status" value="1"/>
</dbReference>
<feature type="compositionally biased region" description="Basic and acidic residues" evidence="17">
    <location>
        <begin position="318"/>
        <end position="330"/>
    </location>
</feature>
<feature type="disulfide bond" evidence="15">
    <location>
        <begin position="653"/>
        <end position="684"/>
    </location>
</feature>
<feature type="domain" description="PLAC" evidence="19">
    <location>
        <begin position="1292"/>
        <end position="1329"/>
    </location>
</feature>
<keyword evidence="4" id="KW-0645">Protease</keyword>
<dbReference type="InterPro" id="IPR010909">
    <property type="entry name" value="PLAC"/>
</dbReference>
<dbReference type="Pfam" id="PF01421">
    <property type="entry name" value="Reprolysin"/>
    <property type="match status" value="1"/>
</dbReference>
<evidence type="ECO:0000313" key="20">
    <source>
        <dbReference type="EMBL" id="CAH1779016.1"/>
    </source>
</evidence>
<feature type="binding site" evidence="14">
    <location>
        <position position="604"/>
    </location>
    <ligand>
        <name>Ca(2+)</name>
        <dbReference type="ChEBI" id="CHEBI:29108"/>
        <label>1</label>
    </ligand>
</feature>
<dbReference type="SUPFAM" id="SSF82895">
    <property type="entry name" value="TSP-1 type 1 repeat"/>
    <property type="match status" value="5"/>
</dbReference>
<dbReference type="PROSITE" id="PS50092">
    <property type="entry name" value="TSP1"/>
    <property type="match status" value="5"/>
</dbReference>
<feature type="compositionally biased region" description="Basic and acidic residues" evidence="17">
    <location>
        <begin position="187"/>
        <end position="196"/>
    </location>
</feature>
<dbReference type="EMBL" id="CAIIXF020000003">
    <property type="protein sequence ID" value="CAH1779016.1"/>
    <property type="molecule type" value="Genomic_DNA"/>
</dbReference>
<feature type="disulfide bond" evidence="15">
    <location>
        <begin position="479"/>
        <end position="531"/>
    </location>
</feature>
<dbReference type="SUPFAM" id="SSF55486">
    <property type="entry name" value="Metalloproteases ('zincins'), catalytic domain"/>
    <property type="match status" value="1"/>
</dbReference>
<evidence type="ECO:0000256" key="1">
    <source>
        <dbReference type="ARBA" id="ARBA00004498"/>
    </source>
</evidence>
<evidence type="ECO:0000259" key="19">
    <source>
        <dbReference type="PROSITE" id="PS50900"/>
    </source>
</evidence>
<organism evidence="20 21">
    <name type="scientific">Owenia fusiformis</name>
    <name type="common">Polychaete worm</name>
    <dbReference type="NCBI Taxonomy" id="6347"/>
    <lineage>
        <taxon>Eukaryota</taxon>
        <taxon>Metazoa</taxon>
        <taxon>Spiralia</taxon>
        <taxon>Lophotrochozoa</taxon>
        <taxon>Annelida</taxon>
        <taxon>Polychaeta</taxon>
        <taxon>Sedentaria</taxon>
        <taxon>Canalipalpata</taxon>
        <taxon>Sabellida</taxon>
        <taxon>Oweniida</taxon>
        <taxon>Oweniidae</taxon>
        <taxon>Owenia</taxon>
    </lineage>
</organism>
<feature type="domain" description="Peptidase M12B" evidence="18">
    <location>
        <begin position="403"/>
        <end position="609"/>
    </location>
</feature>
<dbReference type="FunFam" id="2.60.120.830:FF:000001">
    <property type="entry name" value="A disintegrin and metalloproteinase with thrombospondin motifs 1"/>
    <property type="match status" value="1"/>
</dbReference>
<dbReference type="Pfam" id="PF08686">
    <property type="entry name" value="PLAC"/>
    <property type="match status" value="1"/>
</dbReference>
<dbReference type="PRINTS" id="PR01857">
    <property type="entry name" value="ADAMTSFAMILY"/>
</dbReference>
<dbReference type="GO" id="GO:0031012">
    <property type="term" value="C:extracellular matrix"/>
    <property type="evidence" value="ECO:0007669"/>
    <property type="project" value="TreeGrafter"/>
</dbReference>
<feature type="disulfide bond" evidence="15">
    <location>
        <begin position="564"/>
        <end position="588"/>
    </location>
</feature>
<keyword evidence="11 15" id="KW-1015">Disulfide bond</keyword>
<evidence type="ECO:0000256" key="15">
    <source>
        <dbReference type="PIRSR" id="PIRSR613273-3"/>
    </source>
</evidence>
<feature type="disulfide bond" evidence="15">
    <location>
        <begin position="717"/>
        <end position="755"/>
    </location>
</feature>
<feature type="disulfide bond" evidence="15">
    <location>
        <begin position="506"/>
        <end position="513"/>
    </location>
</feature>
<evidence type="ECO:0000256" key="4">
    <source>
        <dbReference type="ARBA" id="ARBA00022670"/>
    </source>
</evidence>
<dbReference type="PROSITE" id="PS50900">
    <property type="entry name" value="PLAC"/>
    <property type="match status" value="1"/>
</dbReference>
<evidence type="ECO:0000313" key="21">
    <source>
        <dbReference type="Proteomes" id="UP000749559"/>
    </source>
</evidence>
<dbReference type="InterPro" id="IPR041645">
    <property type="entry name" value="ADAMTS_CR_2"/>
</dbReference>
<evidence type="ECO:0000256" key="14">
    <source>
        <dbReference type="PIRSR" id="PIRSR613273-2"/>
    </source>
</evidence>
<evidence type="ECO:0000259" key="18">
    <source>
        <dbReference type="PROSITE" id="PS50215"/>
    </source>
</evidence>
<feature type="compositionally biased region" description="Polar residues" evidence="17">
    <location>
        <begin position="289"/>
        <end position="308"/>
    </location>
</feature>
<keyword evidence="14" id="KW-0106">Calcium</keyword>
<dbReference type="GO" id="GO:0004222">
    <property type="term" value="F:metalloendopeptidase activity"/>
    <property type="evidence" value="ECO:0007669"/>
    <property type="project" value="InterPro"/>
</dbReference>
<keyword evidence="21" id="KW-1185">Reference proteome</keyword>
<feature type="disulfide bond" evidence="15">
    <location>
        <begin position="525"/>
        <end position="604"/>
    </location>
</feature>
<feature type="binding site" evidence="14">
    <location>
        <position position="406"/>
    </location>
    <ligand>
        <name>Ca(2+)</name>
        <dbReference type="ChEBI" id="CHEBI:29108"/>
        <label>1</label>
    </ligand>
</feature>
<sequence length="1342" mass="151558">MWNTCVSCMEHCINKDVCGVDIDGTMGLTAPTIFHGKPHMHSTGPETVIPYLVDQSGNSISANDKSRLRRSRSIHQEHSESHNKLYFKIQTKDHNFHLSLEKNTNLLHRNFKVHRRKSLNGPLEMPTEIKFQHCFYHGSVLSHEESSVAINVCNGLRGHIRTPLGDFFIEPSHNHPNISIHQRKQHHPPDGSKESNFPHEIPHTFYRKPNLPINFSGSNVNKDSSSIVDTAFKYAESLGSRTIPQSHNRLKRSIGVQENFIVKSPTLKFPKNSNNKNAIRNNKIENYENKTNSNGHRKTNNVSTGNNKTIKHHSGTTPHDKETNEIDQGRESNNMDTTSDSQQNFRPDEVDEAANHGWDGAYDKDDNDILNEHTKSEKISVTTETKGHANKHHHSAEGHEVGHTMEMMVVLDKYMVEYHGRENVAMYALTILNMVSDLFQDNTIGTKVNIVIVSLLILEEDEPGLEISHHGQNTLYSFCSWQSNILNKDGKAHHDHAILLTRKDICSYSEEPCDTLGFAPMKGMCKRHQSCTVNEDSGLGTALTITHELGHNFGMVHDGQQNSCKKTQGSIMAPVLGGINGQFLWSPCSRMYMQNFFKSNQSRCLNNVPQEVPLELQFPDKLPGELYDSDRQCKWQFGEESRLCIFSWGKDVCTHLWCHSGGLKCETKFLPAAEGTSCGHARWCRKGKCVRFGSEGPKPIDGDWSDYGAYTPCTRTCGGGITYKERMCNQPKPQYGGKFCEGESREYKICNIQECPAESSDFRAYQCAQYNSEKFRGYLYNWKPYTDIFDEDDFCRLYCKAEGYDFYFALSNKVVDGTRCQQGSSNVCVDGLCMEVGCDNVVKSKAVIDRCGVCGGNGTDCDIINGTFTDQPKQYDYHEIVKIPKGARSLKISETKISPNYLAIKNDHGAYYLTGHWRVTWPGKFMFAGAKFEYKRPHKQPEMIKSPGPIDEQLIVEVLMQGYNPGIYYEYTMPKINAMTVDLPHNYTWSAVTSQCSVTCAGGTQVTSAKCLRDYADEMEDKFCAKKDKPITGLFPCNEQPCPARWVTQAWQQCSRSCGGGKQKRRVYCMQQVSPTQDFKVKPKFCQQIKPPRKQDCNEHECPPEWHISHWSQCSASCGSGKKKRDVVCRSVGVNGVTSLTDNMCLYIPKPVTTQSCYLGKCPKLQWLLSSWSKCSTTCGPGVRKRKLMCSNMDSGGVVSVATAQCYNLPKPNIALVEQCTISKQCYRARWYVTAWNKCSVTCGTGVETRVVKCMNNDQNNAVCKDRKPDSERKCKPKPCKEQGNSVLNTVADIPCSDYYKWCYLVPKHKLCSHKFYGAKCCSSCLKVDAEHTVAHRRRHGH</sequence>
<dbReference type="Gene3D" id="3.40.1620.60">
    <property type="match status" value="1"/>
</dbReference>